<evidence type="ECO:0000313" key="2">
    <source>
        <dbReference type="Proteomes" id="UP000828251"/>
    </source>
</evidence>
<dbReference type="OrthoDB" id="10057496at2759"/>
<dbReference type="AlphaFoldDB" id="A0A9D3U6P9"/>
<organism evidence="1 2">
    <name type="scientific">Gossypium stocksii</name>
    <dbReference type="NCBI Taxonomy" id="47602"/>
    <lineage>
        <taxon>Eukaryota</taxon>
        <taxon>Viridiplantae</taxon>
        <taxon>Streptophyta</taxon>
        <taxon>Embryophyta</taxon>
        <taxon>Tracheophyta</taxon>
        <taxon>Spermatophyta</taxon>
        <taxon>Magnoliopsida</taxon>
        <taxon>eudicotyledons</taxon>
        <taxon>Gunneridae</taxon>
        <taxon>Pentapetalae</taxon>
        <taxon>rosids</taxon>
        <taxon>malvids</taxon>
        <taxon>Malvales</taxon>
        <taxon>Malvaceae</taxon>
        <taxon>Malvoideae</taxon>
        <taxon>Gossypium</taxon>
    </lineage>
</organism>
<sequence>MGVISNQKLAILAVISTLHASKWFSVSSKSGEYISGPMKQTFYSEGVGGSVQPLLPNVLPLQAVPALTTTGGSKSPVKSLSQAEMDDRRRKKLCFWCASKYTPGHKR</sequence>
<evidence type="ECO:0000313" key="1">
    <source>
        <dbReference type="EMBL" id="KAH1030872.1"/>
    </source>
</evidence>
<dbReference type="Proteomes" id="UP000828251">
    <property type="component" value="Unassembled WGS sequence"/>
</dbReference>
<name>A0A9D3U6P9_9ROSI</name>
<keyword evidence="2" id="KW-1185">Reference proteome</keyword>
<reference evidence="1 2" key="1">
    <citation type="journal article" date="2021" name="Plant Biotechnol. J.">
        <title>Multi-omics assisted identification of the key and species-specific regulatory components of drought-tolerant mechanisms in Gossypium stocksii.</title>
        <authorList>
            <person name="Yu D."/>
            <person name="Ke L."/>
            <person name="Zhang D."/>
            <person name="Wu Y."/>
            <person name="Sun Y."/>
            <person name="Mei J."/>
            <person name="Sun J."/>
            <person name="Sun Y."/>
        </authorList>
    </citation>
    <scope>NUCLEOTIDE SEQUENCE [LARGE SCALE GENOMIC DNA]</scope>
    <source>
        <strain evidence="2">cv. E1</strain>
        <tissue evidence="1">Leaf</tissue>
    </source>
</reference>
<accession>A0A9D3U6P9</accession>
<gene>
    <name evidence="1" type="ORF">J1N35_043046</name>
</gene>
<comment type="caution">
    <text evidence="1">The sequence shown here is derived from an EMBL/GenBank/DDBJ whole genome shotgun (WGS) entry which is preliminary data.</text>
</comment>
<protein>
    <submittedName>
        <fullName evidence="1">Uncharacterized protein</fullName>
    </submittedName>
</protein>
<proteinExistence type="predicted"/>
<dbReference type="EMBL" id="JAIQCV010000013">
    <property type="protein sequence ID" value="KAH1030872.1"/>
    <property type="molecule type" value="Genomic_DNA"/>
</dbReference>